<dbReference type="NCBIfam" id="TIGR03570">
    <property type="entry name" value="NeuD_NnaD"/>
    <property type="match status" value="1"/>
</dbReference>
<dbReference type="InterPro" id="IPR001451">
    <property type="entry name" value="Hexapep"/>
</dbReference>
<protein>
    <submittedName>
        <fullName evidence="8">UDP-perosamine 4-acetyltransferase</fullName>
    </submittedName>
</protein>
<dbReference type="InterPro" id="IPR018357">
    <property type="entry name" value="Hexapep_transf_CS"/>
</dbReference>
<sequence length="200" mass="21144">MYIFGASGHGKVLASMLQDLGIEIKGFFDDEPKVDRLFDIQVYNVEEYQNLKISEMIIGIGDNADRKKCALKYVTKYVTIIHPKAIVHSSVVINLGTVIMPGTVINVDATIGKHCIINSGAIIEHDCSIEDFVHVSPNAALAGGVTVGEGTHIGIGANVIPGVIIGKWATIGAGAVVTKNVPDGAVVVGVPGKIIKINKF</sequence>
<dbReference type="SUPFAM" id="SSF51161">
    <property type="entry name" value="Trimeric LpxA-like enzymes"/>
    <property type="match status" value="1"/>
</dbReference>
<keyword evidence="4" id="KW-0012">Acyltransferase</keyword>
<feature type="active site" description="Proton acceptor" evidence="5">
    <location>
        <position position="125"/>
    </location>
</feature>
<keyword evidence="3" id="KW-0677">Repeat</keyword>
<feature type="domain" description="PglD N-terminal" evidence="7">
    <location>
        <begin position="2"/>
        <end position="70"/>
    </location>
</feature>
<feature type="binding site" evidence="6">
    <location>
        <begin position="7"/>
        <end position="9"/>
    </location>
    <ligand>
        <name>substrate</name>
    </ligand>
</feature>
<dbReference type="InterPro" id="IPR041561">
    <property type="entry name" value="PglD_N"/>
</dbReference>
<dbReference type="InterPro" id="IPR011004">
    <property type="entry name" value="Trimer_LpxA-like_sf"/>
</dbReference>
<dbReference type="Pfam" id="PF00132">
    <property type="entry name" value="Hexapep"/>
    <property type="match status" value="1"/>
</dbReference>
<organism evidence="8 9">
    <name type="scientific">Lutibacter maritimus</name>
    <dbReference type="NCBI Taxonomy" id="593133"/>
    <lineage>
        <taxon>Bacteria</taxon>
        <taxon>Pseudomonadati</taxon>
        <taxon>Bacteroidota</taxon>
        <taxon>Flavobacteriia</taxon>
        <taxon>Flavobacteriales</taxon>
        <taxon>Flavobacteriaceae</taxon>
        <taxon>Lutibacter</taxon>
    </lineage>
</organism>
<dbReference type="Proteomes" id="UP000199312">
    <property type="component" value="Unassembled WGS sequence"/>
</dbReference>
<evidence type="ECO:0000259" key="7">
    <source>
        <dbReference type="Pfam" id="PF17836"/>
    </source>
</evidence>
<evidence type="ECO:0000256" key="4">
    <source>
        <dbReference type="ARBA" id="ARBA00023315"/>
    </source>
</evidence>
<dbReference type="EMBL" id="FOZP01000004">
    <property type="protein sequence ID" value="SFS53565.1"/>
    <property type="molecule type" value="Genomic_DNA"/>
</dbReference>
<dbReference type="PANTHER" id="PTHR43300">
    <property type="entry name" value="ACETYLTRANSFERASE"/>
    <property type="match status" value="1"/>
</dbReference>
<dbReference type="InterPro" id="IPR050179">
    <property type="entry name" value="Trans_hexapeptide_repeat"/>
</dbReference>
<evidence type="ECO:0000256" key="5">
    <source>
        <dbReference type="PIRSR" id="PIRSR620019-1"/>
    </source>
</evidence>
<dbReference type="Gene3D" id="2.160.10.10">
    <property type="entry name" value="Hexapeptide repeat proteins"/>
    <property type="match status" value="1"/>
</dbReference>
<evidence type="ECO:0000256" key="3">
    <source>
        <dbReference type="ARBA" id="ARBA00022737"/>
    </source>
</evidence>
<feature type="binding site" evidence="6">
    <location>
        <position position="61"/>
    </location>
    <ligand>
        <name>substrate</name>
    </ligand>
</feature>
<evidence type="ECO:0000256" key="1">
    <source>
        <dbReference type="ARBA" id="ARBA00007274"/>
    </source>
</evidence>
<dbReference type="OrthoDB" id="9794407at2"/>
<comment type="similarity">
    <text evidence="1">Belongs to the transferase hexapeptide repeat family.</text>
</comment>
<feature type="site" description="Increases basicity of active site His" evidence="5">
    <location>
        <position position="126"/>
    </location>
</feature>
<feature type="binding site" evidence="6">
    <location>
        <position position="134"/>
    </location>
    <ligand>
        <name>acetyl-CoA</name>
        <dbReference type="ChEBI" id="CHEBI:57288"/>
    </ligand>
</feature>
<dbReference type="Gene3D" id="3.40.50.20">
    <property type="match status" value="1"/>
</dbReference>
<keyword evidence="9" id="KW-1185">Reference proteome</keyword>
<dbReference type="PANTHER" id="PTHR43300:SF7">
    <property type="entry name" value="UDP-N-ACETYLBACILLOSAMINE N-ACETYLTRANSFERASE"/>
    <property type="match status" value="1"/>
</dbReference>
<dbReference type="InterPro" id="IPR020019">
    <property type="entry name" value="AcTrfase_PglD-like"/>
</dbReference>
<gene>
    <name evidence="8" type="ORF">SAMN04488006_1913</name>
</gene>
<dbReference type="STRING" id="593133.SAMN04488006_1913"/>
<name>A0A1I6QM77_9FLAO</name>
<evidence type="ECO:0000256" key="6">
    <source>
        <dbReference type="PIRSR" id="PIRSR620019-2"/>
    </source>
</evidence>
<accession>A0A1I6QM77</accession>
<evidence type="ECO:0000313" key="9">
    <source>
        <dbReference type="Proteomes" id="UP000199312"/>
    </source>
</evidence>
<evidence type="ECO:0000313" key="8">
    <source>
        <dbReference type="EMBL" id="SFS53565.1"/>
    </source>
</evidence>
<dbReference type="Pfam" id="PF17836">
    <property type="entry name" value="PglD_N"/>
    <property type="match status" value="1"/>
</dbReference>
<dbReference type="RefSeq" id="WP_090225322.1">
    <property type="nucleotide sequence ID" value="NZ_FOZP01000004.1"/>
</dbReference>
<keyword evidence="2 8" id="KW-0808">Transferase</keyword>
<proteinExistence type="inferred from homology"/>
<feature type="binding site" evidence="6">
    <location>
        <position position="155"/>
    </location>
    <ligand>
        <name>acetyl-CoA</name>
        <dbReference type="ChEBI" id="CHEBI:57288"/>
    </ligand>
</feature>
<dbReference type="PROSITE" id="PS00101">
    <property type="entry name" value="HEXAPEP_TRANSFERASES"/>
    <property type="match status" value="1"/>
</dbReference>
<dbReference type="CDD" id="cd03360">
    <property type="entry name" value="LbH_AT_putative"/>
    <property type="match status" value="1"/>
</dbReference>
<evidence type="ECO:0000256" key="2">
    <source>
        <dbReference type="ARBA" id="ARBA00022679"/>
    </source>
</evidence>
<reference evidence="9" key="1">
    <citation type="submission" date="2016-10" db="EMBL/GenBank/DDBJ databases">
        <authorList>
            <person name="Varghese N."/>
            <person name="Submissions S."/>
        </authorList>
    </citation>
    <scope>NUCLEOTIDE SEQUENCE [LARGE SCALE GENOMIC DNA]</scope>
    <source>
        <strain evidence="9">DSM 24450</strain>
    </source>
</reference>
<dbReference type="GO" id="GO:0016746">
    <property type="term" value="F:acyltransferase activity"/>
    <property type="evidence" value="ECO:0007669"/>
    <property type="project" value="UniProtKB-KW"/>
</dbReference>
<dbReference type="AlphaFoldDB" id="A0A1I6QM77"/>